<proteinExistence type="predicted"/>
<dbReference type="EMBL" id="BLXT01008249">
    <property type="protein sequence ID" value="GFO47040.1"/>
    <property type="molecule type" value="Genomic_DNA"/>
</dbReference>
<comment type="caution">
    <text evidence="2">The sequence shown here is derived from an EMBL/GenBank/DDBJ whole genome shotgun (WGS) entry which is preliminary data.</text>
</comment>
<feature type="region of interest" description="Disordered" evidence="1">
    <location>
        <begin position="130"/>
        <end position="234"/>
    </location>
</feature>
<dbReference type="AlphaFoldDB" id="A0AAV4DSN4"/>
<evidence type="ECO:0000256" key="1">
    <source>
        <dbReference type="SAM" id="MobiDB-lite"/>
    </source>
</evidence>
<evidence type="ECO:0000313" key="3">
    <source>
        <dbReference type="Proteomes" id="UP000735302"/>
    </source>
</evidence>
<evidence type="ECO:0000313" key="2">
    <source>
        <dbReference type="EMBL" id="GFO47040.1"/>
    </source>
</evidence>
<reference evidence="2 3" key="1">
    <citation type="journal article" date="2021" name="Elife">
        <title>Chloroplast acquisition without the gene transfer in kleptoplastic sea slugs, Plakobranchus ocellatus.</title>
        <authorList>
            <person name="Maeda T."/>
            <person name="Takahashi S."/>
            <person name="Yoshida T."/>
            <person name="Shimamura S."/>
            <person name="Takaki Y."/>
            <person name="Nagai Y."/>
            <person name="Toyoda A."/>
            <person name="Suzuki Y."/>
            <person name="Arimoto A."/>
            <person name="Ishii H."/>
            <person name="Satoh N."/>
            <person name="Nishiyama T."/>
            <person name="Hasebe M."/>
            <person name="Maruyama T."/>
            <person name="Minagawa J."/>
            <person name="Obokata J."/>
            <person name="Shigenobu S."/>
        </authorList>
    </citation>
    <scope>NUCLEOTIDE SEQUENCE [LARGE SCALE GENOMIC DNA]</scope>
</reference>
<keyword evidence="3" id="KW-1185">Reference proteome</keyword>
<feature type="compositionally biased region" description="Polar residues" evidence="1">
    <location>
        <begin position="201"/>
        <end position="225"/>
    </location>
</feature>
<dbReference type="Proteomes" id="UP000735302">
    <property type="component" value="Unassembled WGS sequence"/>
</dbReference>
<gene>
    <name evidence="2" type="ORF">PoB_007354500</name>
</gene>
<accession>A0AAV4DSN4</accession>
<name>A0AAV4DSN4_9GAST</name>
<feature type="compositionally biased region" description="Basic and acidic residues" evidence="1">
    <location>
        <begin position="158"/>
        <end position="200"/>
    </location>
</feature>
<organism evidence="2 3">
    <name type="scientific">Plakobranchus ocellatus</name>
    <dbReference type="NCBI Taxonomy" id="259542"/>
    <lineage>
        <taxon>Eukaryota</taxon>
        <taxon>Metazoa</taxon>
        <taxon>Spiralia</taxon>
        <taxon>Lophotrochozoa</taxon>
        <taxon>Mollusca</taxon>
        <taxon>Gastropoda</taxon>
        <taxon>Heterobranchia</taxon>
        <taxon>Euthyneura</taxon>
        <taxon>Panpulmonata</taxon>
        <taxon>Sacoglossa</taxon>
        <taxon>Placobranchoidea</taxon>
        <taxon>Plakobranchidae</taxon>
        <taxon>Plakobranchus</taxon>
    </lineage>
</organism>
<sequence>MVSSPRIDFNSLWILKGDLTATFADPFELITMNFLNGDQPAKGDTLIKVGRSSAFLLLATEAAPRAASVQGFFATSGCGEGSEVFFFGFIGGFKYSAPGPPTRHGAQPGGHVARHSSAVSGLPWSYTPSRGCGTSTGIDPSPIHRKMTSRLGSVDSTWEEREVEDSRRRSRRDDSAGKQVGIEDKSQVEKEMSPCPDERQSIGNNLPWSPLTTRGNHGGTNSSPGPTRGMDLRI</sequence>
<protein>
    <submittedName>
        <fullName evidence="2">Uncharacterized protein</fullName>
    </submittedName>
</protein>